<dbReference type="KEGG" id="luo:HHL09_01815"/>
<dbReference type="RefSeq" id="WP_169452791.1">
    <property type="nucleotide sequence ID" value="NZ_CP051774.1"/>
</dbReference>
<sequence length="178" mass="20953">MHSPDNIQYALETTRVLLEPDRRIDTFGDTRFEFLLLSELMDRAGEVRVRTGEMEAMRPRILRPDSMNDIELEGFGDKARERMDALIEKMQSQGKDLAFLRYGFRFRSGKVHEEIVHDSMDVVRDRILEESRRLGNPARAVIEGVDDAWEVSVFKFAFEMIRQSWAINRFDFHRRGLL</sequence>
<keyword evidence="2" id="KW-1185">Reference proteome</keyword>
<name>A0A858RE28_9BACT</name>
<gene>
    <name evidence="1" type="ORF">HHL09_01815</name>
</gene>
<evidence type="ECO:0000313" key="2">
    <source>
        <dbReference type="Proteomes" id="UP000501812"/>
    </source>
</evidence>
<evidence type="ECO:0000313" key="1">
    <source>
        <dbReference type="EMBL" id="QJE94570.1"/>
    </source>
</evidence>
<protein>
    <submittedName>
        <fullName evidence="1">Uncharacterized protein</fullName>
    </submittedName>
</protein>
<organism evidence="1 2">
    <name type="scientific">Luteolibacter luteus</name>
    <dbReference type="NCBI Taxonomy" id="2728835"/>
    <lineage>
        <taxon>Bacteria</taxon>
        <taxon>Pseudomonadati</taxon>
        <taxon>Verrucomicrobiota</taxon>
        <taxon>Verrucomicrobiia</taxon>
        <taxon>Verrucomicrobiales</taxon>
        <taxon>Verrucomicrobiaceae</taxon>
        <taxon>Luteolibacter</taxon>
    </lineage>
</organism>
<dbReference type="Proteomes" id="UP000501812">
    <property type="component" value="Chromosome"/>
</dbReference>
<proteinExistence type="predicted"/>
<accession>A0A858RE28</accession>
<dbReference type="AlphaFoldDB" id="A0A858RE28"/>
<dbReference type="EMBL" id="CP051774">
    <property type="protein sequence ID" value="QJE94570.1"/>
    <property type="molecule type" value="Genomic_DNA"/>
</dbReference>
<reference evidence="1 2" key="1">
    <citation type="submission" date="2020-04" db="EMBL/GenBank/DDBJ databases">
        <title>Luteolibacter sp. G-1-1-1 isolated from soil.</title>
        <authorList>
            <person name="Dahal R.H."/>
        </authorList>
    </citation>
    <scope>NUCLEOTIDE SEQUENCE [LARGE SCALE GENOMIC DNA]</scope>
    <source>
        <strain evidence="1 2">G-1-1-1</strain>
    </source>
</reference>